<reference evidence="2 3" key="1">
    <citation type="submission" date="2019-07" db="EMBL/GenBank/DDBJ databases">
        <title>Genomic Encyclopedia of Archaeal and Bacterial Type Strains, Phase II (KMG-II): from individual species to whole genera.</title>
        <authorList>
            <person name="Goeker M."/>
        </authorList>
    </citation>
    <scope>NUCLEOTIDE SEQUENCE [LARGE SCALE GENOMIC DNA]</scope>
    <source>
        <strain evidence="2 3">ATCC BAA-252</strain>
    </source>
</reference>
<evidence type="ECO:0000259" key="1">
    <source>
        <dbReference type="Pfam" id="PF06568"/>
    </source>
</evidence>
<proteinExistence type="predicted"/>
<evidence type="ECO:0000313" key="2">
    <source>
        <dbReference type="EMBL" id="TWI93129.1"/>
    </source>
</evidence>
<dbReference type="InterPro" id="IPR009506">
    <property type="entry name" value="YjiS-like"/>
</dbReference>
<evidence type="ECO:0000313" key="3">
    <source>
        <dbReference type="Proteomes" id="UP000320593"/>
    </source>
</evidence>
<comment type="caution">
    <text evidence="2">The sequence shown here is derived from an EMBL/GenBank/DDBJ whole genome shotgun (WGS) entry which is preliminary data.</text>
</comment>
<protein>
    <submittedName>
        <fullName evidence="2">Uncharacterized protein YjiS (DUF1127 family)</fullName>
    </submittedName>
</protein>
<dbReference type="Proteomes" id="UP000320593">
    <property type="component" value="Unassembled WGS sequence"/>
</dbReference>
<feature type="domain" description="YjiS-like" evidence="1">
    <location>
        <begin position="13"/>
        <end position="49"/>
    </location>
</feature>
<dbReference type="Pfam" id="PF06568">
    <property type="entry name" value="YjiS-like"/>
    <property type="match status" value="1"/>
</dbReference>
<dbReference type="EMBL" id="VLLF01000001">
    <property type="protein sequence ID" value="TWI93129.1"/>
    <property type="molecule type" value="Genomic_DNA"/>
</dbReference>
<gene>
    <name evidence="2" type="ORF">JM93_00684</name>
</gene>
<keyword evidence="3" id="KW-1185">Reference proteome</keyword>
<organism evidence="2 3">
    <name type="scientific">Roseibium hamelinense</name>
    <dbReference type="NCBI Taxonomy" id="150831"/>
    <lineage>
        <taxon>Bacteria</taxon>
        <taxon>Pseudomonadati</taxon>
        <taxon>Pseudomonadota</taxon>
        <taxon>Alphaproteobacteria</taxon>
        <taxon>Hyphomicrobiales</taxon>
        <taxon>Stappiaceae</taxon>
        <taxon>Roseibium</taxon>
    </lineage>
</organism>
<sequence length="57" mass="6838">MRDTKGHTMLDTVIRKYNNWKRYRSTYEELSSLSNRELNDLGIARSDIDRYARASIR</sequence>
<name>A0A562THI2_9HYPH</name>
<accession>A0A562THI2</accession>
<dbReference type="AlphaFoldDB" id="A0A562THI2"/>